<proteinExistence type="predicted"/>
<dbReference type="EMBL" id="GBRH01276089">
    <property type="protein sequence ID" value="JAD21806.1"/>
    <property type="molecule type" value="Transcribed_RNA"/>
</dbReference>
<dbReference type="AlphaFoldDB" id="A0A0A8Y6S4"/>
<reference evidence="1" key="2">
    <citation type="journal article" date="2015" name="Data Brief">
        <title>Shoot transcriptome of the giant reed, Arundo donax.</title>
        <authorList>
            <person name="Barrero R.A."/>
            <person name="Guerrero F.D."/>
            <person name="Moolhuijzen P."/>
            <person name="Goolsby J.A."/>
            <person name="Tidwell J."/>
            <person name="Bellgard S.E."/>
            <person name="Bellgard M.I."/>
        </authorList>
    </citation>
    <scope>NUCLEOTIDE SEQUENCE</scope>
    <source>
        <tissue evidence="1">Shoot tissue taken approximately 20 cm above the soil surface</tissue>
    </source>
</reference>
<accession>A0A0A8Y6S4</accession>
<sequence>MKSSVCFGPKMAAQARSSNPWVAKSGPRRPGLLVNFTCKNSSK</sequence>
<organism evidence="1">
    <name type="scientific">Arundo donax</name>
    <name type="common">Giant reed</name>
    <name type="synonym">Donax arundinaceus</name>
    <dbReference type="NCBI Taxonomy" id="35708"/>
    <lineage>
        <taxon>Eukaryota</taxon>
        <taxon>Viridiplantae</taxon>
        <taxon>Streptophyta</taxon>
        <taxon>Embryophyta</taxon>
        <taxon>Tracheophyta</taxon>
        <taxon>Spermatophyta</taxon>
        <taxon>Magnoliopsida</taxon>
        <taxon>Liliopsida</taxon>
        <taxon>Poales</taxon>
        <taxon>Poaceae</taxon>
        <taxon>PACMAD clade</taxon>
        <taxon>Arundinoideae</taxon>
        <taxon>Arundineae</taxon>
        <taxon>Arundo</taxon>
    </lineage>
</organism>
<reference evidence="1" key="1">
    <citation type="submission" date="2014-09" db="EMBL/GenBank/DDBJ databases">
        <authorList>
            <person name="Magalhaes I.L.F."/>
            <person name="Oliveira U."/>
            <person name="Santos F.R."/>
            <person name="Vidigal T.H.D.A."/>
            <person name="Brescovit A.D."/>
            <person name="Santos A.J."/>
        </authorList>
    </citation>
    <scope>NUCLEOTIDE SEQUENCE</scope>
    <source>
        <tissue evidence="1">Shoot tissue taken approximately 20 cm above the soil surface</tissue>
    </source>
</reference>
<protein>
    <submittedName>
        <fullName evidence="1">Uncharacterized protein</fullName>
    </submittedName>
</protein>
<name>A0A0A8Y6S4_ARUDO</name>
<evidence type="ECO:0000313" key="1">
    <source>
        <dbReference type="EMBL" id="JAD21806.1"/>
    </source>
</evidence>